<accession>A0A2H9UJG5</accession>
<organism evidence="2 3">
    <name type="scientific">Acinetobacter pseudolwoffii</name>
    <dbReference type="NCBI Taxonomy" id="2053287"/>
    <lineage>
        <taxon>Bacteria</taxon>
        <taxon>Pseudomonadati</taxon>
        <taxon>Pseudomonadota</taxon>
        <taxon>Gammaproteobacteria</taxon>
        <taxon>Moraxellales</taxon>
        <taxon>Moraxellaceae</taxon>
        <taxon>Acinetobacter</taxon>
    </lineage>
</organism>
<gene>
    <name evidence="2" type="ORF">CU320_11750</name>
</gene>
<proteinExistence type="predicted"/>
<keyword evidence="1" id="KW-0472">Membrane</keyword>
<comment type="caution">
    <text evidence="2">The sequence shown here is derived from an EMBL/GenBank/DDBJ whole genome shotgun (WGS) entry which is preliminary data.</text>
</comment>
<evidence type="ECO:0000256" key="1">
    <source>
        <dbReference type="SAM" id="Phobius"/>
    </source>
</evidence>
<feature type="transmembrane region" description="Helical" evidence="1">
    <location>
        <begin position="20"/>
        <end position="45"/>
    </location>
</feature>
<dbReference type="RefSeq" id="WP_100357956.1">
    <property type="nucleotide sequence ID" value="NZ_JAMXXJ010000014.1"/>
</dbReference>
<evidence type="ECO:0000313" key="2">
    <source>
        <dbReference type="EMBL" id="PJI31829.1"/>
    </source>
</evidence>
<feature type="transmembrane region" description="Helical" evidence="1">
    <location>
        <begin position="57"/>
        <end position="77"/>
    </location>
</feature>
<keyword evidence="1" id="KW-1133">Transmembrane helix</keyword>
<protein>
    <submittedName>
        <fullName evidence="2">Uncharacterized protein</fullName>
    </submittedName>
</protein>
<dbReference type="AlphaFoldDB" id="A0A2H9UJG5"/>
<evidence type="ECO:0000313" key="3">
    <source>
        <dbReference type="Proteomes" id="UP000242351"/>
    </source>
</evidence>
<reference evidence="2 3" key="1">
    <citation type="submission" date="2017-11" db="EMBL/GenBank/DDBJ databases">
        <authorList>
            <person name="Han C.G."/>
        </authorList>
    </citation>
    <scope>NUCLEOTIDE SEQUENCE [LARGE SCALE GENOMIC DNA]</scope>
    <source>
        <strain evidence="2 3">ANC 5347</strain>
    </source>
</reference>
<dbReference type="EMBL" id="PGOZ01000016">
    <property type="protein sequence ID" value="PJI31829.1"/>
    <property type="molecule type" value="Genomic_DNA"/>
</dbReference>
<dbReference type="Proteomes" id="UP000242351">
    <property type="component" value="Unassembled WGS sequence"/>
</dbReference>
<keyword evidence="1" id="KW-0812">Transmembrane</keyword>
<name>A0A2H9UJG5_9GAMM</name>
<reference evidence="2 3" key="2">
    <citation type="submission" date="2017-12" db="EMBL/GenBank/DDBJ databases">
        <title>Revising the taxonomy of the Acinetobacter lwoffii group: the description of Acinetobacter pseudolwoffii sp. nov. and emended description of Acinetobacter lwoffii.</title>
        <authorList>
            <person name="Nemec A."/>
        </authorList>
    </citation>
    <scope>NUCLEOTIDE SEQUENCE [LARGE SCALE GENOMIC DNA]</scope>
    <source>
        <strain evidence="2 3">ANC 5347</strain>
    </source>
</reference>
<sequence length="87" mass="9830">MEIREYAPESGKLSKKAHFYSAWPLILILFGGAIGLLYGVMAYLLNLKVYSSELTRLNKVLANLLCGMSAISIWWFSAQWIQAALFQ</sequence>